<evidence type="ECO:0000256" key="4">
    <source>
        <dbReference type="ARBA" id="ARBA00023002"/>
    </source>
</evidence>
<dbReference type="RefSeq" id="WP_166193764.1">
    <property type="nucleotide sequence ID" value="NZ_JAAOIV010000002.1"/>
</dbReference>
<dbReference type="Gene3D" id="3.30.390.30">
    <property type="match status" value="1"/>
</dbReference>
<protein>
    <submittedName>
        <fullName evidence="7">FAD-dependent oxidoreductase</fullName>
    </submittedName>
</protein>
<organism evidence="7 8">
    <name type="scientific">Metallococcus carri</name>
    <dbReference type="NCBI Taxonomy" id="1656884"/>
    <lineage>
        <taxon>Bacteria</taxon>
        <taxon>Bacillati</taxon>
        <taxon>Actinomycetota</taxon>
        <taxon>Actinomycetes</taxon>
        <taxon>Micrococcales</taxon>
        <taxon>Dermacoccaceae</taxon>
        <taxon>Metallococcus</taxon>
    </lineage>
</organism>
<keyword evidence="3" id="KW-0274">FAD</keyword>
<dbReference type="InterPro" id="IPR050446">
    <property type="entry name" value="FAD-oxidoreductase/Apoptosis"/>
</dbReference>
<dbReference type="Pfam" id="PF14759">
    <property type="entry name" value="Reductase_C"/>
    <property type="match status" value="1"/>
</dbReference>
<dbReference type="Pfam" id="PF07992">
    <property type="entry name" value="Pyr_redox_2"/>
    <property type="match status" value="1"/>
</dbReference>
<evidence type="ECO:0000256" key="1">
    <source>
        <dbReference type="ARBA" id="ARBA00001974"/>
    </source>
</evidence>
<dbReference type="GO" id="GO:0005737">
    <property type="term" value="C:cytoplasm"/>
    <property type="evidence" value="ECO:0007669"/>
    <property type="project" value="TreeGrafter"/>
</dbReference>
<sequence>MNEQNAPVVIVGGGLAAATAVSSLRDEGYAGPIVVFAAEDHLPYERPPLSKGYLLGNDELDAVYPKDEQWYRDNDVEVRTGTRVTAIDPEAHTVTADGKEEAYSALVLATGSQPRAFGLADDAGGPVHYLRTIEDSQALRTLFTKGATIGFIGAGWIGLETAAAARNAGAEAIVWDTVPVPLARIVGEEVGELFAQLHREHGVDLRLNSTITGIRRDGDQLVVETADGSTSVDALVVGVGVTPDVALAEAAGIATDNGVLVDEHLRTSAADVYAVGDIANVDHPTLHRRVRVEHWDTAIKHGETVAKNIARGDAVADDLPYFFTDQYQLGMEYVGDPGPEGFDRVVITGDKEGPVGDRVFRAFWLRGDLVVAAMHVNDWDAIDRLRELVGTRVSDADLER</sequence>
<dbReference type="GO" id="GO:0016651">
    <property type="term" value="F:oxidoreductase activity, acting on NAD(P)H"/>
    <property type="evidence" value="ECO:0007669"/>
    <property type="project" value="TreeGrafter"/>
</dbReference>
<evidence type="ECO:0000313" key="8">
    <source>
        <dbReference type="Proteomes" id="UP000744769"/>
    </source>
</evidence>
<comment type="cofactor">
    <cofactor evidence="1">
        <name>FAD</name>
        <dbReference type="ChEBI" id="CHEBI:57692"/>
    </cofactor>
</comment>
<dbReference type="Gene3D" id="3.50.50.60">
    <property type="entry name" value="FAD/NAD(P)-binding domain"/>
    <property type="match status" value="2"/>
</dbReference>
<dbReference type="InterPro" id="IPR028202">
    <property type="entry name" value="Reductase_C"/>
</dbReference>
<reference evidence="7" key="1">
    <citation type="submission" date="2020-03" db="EMBL/GenBank/DDBJ databases">
        <title>Draft sequencing of Calidifontibacter sp. DB0510.</title>
        <authorList>
            <person name="Kim D.-U."/>
        </authorList>
    </citation>
    <scope>NUCLEOTIDE SEQUENCE</scope>
    <source>
        <strain evidence="7">DB0510</strain>
    </source>
</reference>
<feature type="domain" description="Reductase C-terminal" evidence="6">
    <location>
        <begin position="321"/>
        <end position="394"/>
    </location>
</feature>
<evidence type="ECO:0000259" key="6">
    <source>
        <dbReference type="Pfam" id="PF14759"/>
    </source>
</evidence>
<keyword evidence="2" id="KW-0285">Flavoprotein</keyword>
<dbReference type="InterPro" id="IPR016156">
    <property type="entry name" value="FAD/NAD-linked_Rdtase_dimer_sf"/>
</dbReference>
<dbReference type="Proteomes" id="UP000744769">
    <property type="component" value="Unassembled WGS sequence"/>
</dbReference>
<dbReference type="PANTHER" id="PTHR43557">
    <property type="entry name" value="APOPTOSIS-INDUCING FACTOR 1"/>
    <property type="match status" value="1"/>
</dbReference>
<accession>A0A967B086</accession>
<name>A0A967B086_9MICO</name>
<keyword evidence="4" id="KW-0560">Oxidoreductase</keyword>
<feature type="domain" description="FAD/NAD(P)-binding" evidence="5">
    <location>
        <begin position="8"/>
        <end position="302"/>
    </location>
</feature>
<evidence type="ECO:0000256" key="2">
    <source>
        <dbReference type="ARBA" id="ARBA00022630"/>
    </source>
</evidence>
<keyword evidence="8" id="KW-1185">Reference proteome</keyword>
<evidence type="ECO:0000259" key="5">
    <source>
        <dbReference type="Pfam" id="PF07992"/>
    </source>
</evidence>
<dbReference type="InterPro" id="IPR023753">
    <property type="entry name" value="FAD/NAD-binding_dom"/>
</dbReference>
<dbReference type="PRINTS" id="PR00411">
    <property type="entry name" value="PNDRDTASEI"/>
</dbReference>
<evidence type="ECO:0000313" key="7">
    <source>
        <dbReference type="EMBL" id="NHN55040.1"/>
    </source>
</evidence>
<dbReference type="PANTHER" id="PTHR43557:SF2">
    <property type="entry name" value="RIESKE DOMAIN-CONTAINING PROTEIN-RELATED"/>
    <property type="match status" value="1"/>
</dbReference>
<dbReference type="PRINTS" id="PR00368">
    <property type="entry name" value="FADPNR"/>
</dbReference>
<dbReference type="EMBL" id="JAAOIV010000002">
    <property type="protein sequence ID" value="NHN55040.1"/>
    <property type="molecule type" value="Genomic_DNA"/>
</dbReference>
<comment type="caution">
    <text evidence="7">The sequence shown here is derived from an EMBL/GenBank/DDBJ whole genome shotgun (WGS) entry which is preliminary data.</text>
</comment>
<dbReference type="InterPro" id="IPR036188">
    <property type="entry name" value="FAD/NAD-bd_sf"/>
</dbReference>
<dbReference type="SUPFAM" id="SSF55424">
    <property type="entry name" value="FAD/NAD-linked reductases, dimerisation (C-terminal) domain"/>
    <property type="match status" value="1"/>
</dbReference>
<dbReference type="AlphaFoldDB" id="A0A967B086"/>
<proteinExistence type="predicted"/>
<gene>
    <name evidence="7" type="ORF">G9U51_04465</name>
</gene>
<dbReference type="SUPFAM" id="SSF51905">
    <property type="entry name" value="FAD/NAD(P)-binding domain"/>
    <property type="match status" value="1"/>
</dbReference>
<evidence type="ECO:0000256" key="3">
    <source>
        <dbReference type="ARBA" id="ARBA00022827"/>
    </source>
</evidence>